<dbReference type="InterPro" id="IPR036365">
    <property type="entry name" value="PGBD-like_sf"/>
</dbReference>
<dbReference type="InterPro" id="IPR036366">
    <property type="entry name" value="PGBDSf"/>
</dbReference>
<evidence type="ECO:0000256" key="1">
    <source>
        <dbReference type="SAM" id="MobiDB-lite"/>
    </source>
</evidence>
<dbReference type="Gene3D" id="1.10.101.10">
    <property type="entry name" value="PGBD-like superfamily/PGBD"/>
    <property type="match status" value="1"/>
</dbReference>
<dbReference type="InterPro" id="IPR058593">
    <property type="entry name" value="ARB_07466-like_C"/>
</dbReference>
<gene>
    <name evidence="4" type="ORF">BKA15_000184</name>
</gene>
<protein>
    <recommendedName>
        <fullName evidence="3">ARB-07466-like C-terminal domain-containing protein</fullName>
    </recommendedName>
</protein>
<feature type="region of interest" description="Disordered" evidence="1">
    <location>
        <begin position="204"/>
        <end position="238"/>
    </location>
</feature>
<keyword evidence="2" id="KW-0812">Transmembrane</keyword>
<evidence type="ECO:0000259" key="3">
    <source>
        <dbReference type="Pfam" id="PF26571"/>
    </source>
</evidence>
<dbReference type="RefSeq" id="WP_179747727.1">
    <property type="nucleotide sequence ID" value="NZ_JACCBU010000001.1"/>
</dbReference>
<evidence type="ECO:0000313" key="4">
    <source>
        <dbReference type="EMBL" id="NYE68855.1"/>
    </source>
</evidence>
<organism evidence="4 5">
    <name type="scientific">Microlunatus parietis</name>
    <dbReference type="NCBI Taxonomy" id="682979"/>
    <lineage>
        <taxon>Bacteria</taxon>
        <taxon>Bacillati</taxon>
        <taxon>Actinomycetota</taxon>
        <taxon>Actinomycetes</taxon>
        <taxon>Propionibacteriales</taxon>
        <taxon>Propionibacteriaceae</taxon>
        <taxon>Microlunatus</taxon>
    </lineage>
</organism>
<evidence type="ECO:0000256" key="2">
    <source>
        <dbReference type="SAM" id="Phobius"/>
    </source>
</evidence>
<feature type="domain" description="ARB-07466-like C-terminal" evidence="3">
    <location>
        <begin position="9"/>
        <end position="114"/>
    </location>
</feature>
<dbReference type="Pfam" id="PF26571">
    <property type="entry name" value="VldE"/>
    <property type="match status" value="1"/>
</dbReference>
<dbReference type="Proteomes" id="UP000569914">
    <property type="component" value="Unassembled WGS sequence"/>
</dbReference>
<name>A0A7Y9I255_9ACTN</name>
<sequence length="238" mass="25668">MGVYDKMGKVTKATRSRAEEIVDYVASKGYKLTRIWGMGSSGSEHPTGRALDFMITGPGLGMVVGNLIASYLWKNRKRLGVKWVIWDEHIRSTSPGKSGRWEDYRGASKHEDHVHVFFGTGAYVAPPVAGGGGGSAVKVVDLSQLIEAAERDTDRKQGGTTPGAADDVKIVEAALKAEGLLSARYARDGSFGSLTVKAYSKWQESKAGGSYRGKDSDGIPGRKSLERLGKRNGFKVRS</sequence>
<evidence type="ECO:0000313" key="5">
    <source>
        <dbReference type="Proteomes" id="UP000569914"/>
    </source>
</evidence>
<reference evidence="4 5" key="1">
    <citation type="submission" date="2020-07" db="EMBL/GenBank/DDBJ databases">
        <title>Sequencing the genomes of 1000 actinobacteria strains.</title>
        <authorList>
            <person name="Klenk H.-P."/>
        </authorList>
    </citation>
    <scope>NUCLEOTIDE SEQUENCE [LARGE SCALE GENOMIC DNA]</scope>
    <source>
        <strain evidence="4 5">DSM 22083</strain>
    </source>
</reference>
<keyword evidence="2" id="KW-0472">Membrane</keyword>
<keyword evidence="2" id="KW-1133">Transmembrane helix</keyword>
<dbReference type="EMBL" id="JACCBU010000001">
    <property type="protein sequence ID" value="NYE68855.1"/>
    <property type="molecule type" value="Genomic_DNA"/>
</dbReference>
<dbReference type="AlphaFoldDB" id="A0A7Y9I255"/>
<accession>A0A7Y9I255</accession>
<comment type="caution">
    <text evidence="4">The sequence shown here is derived from an EMBL/GenBank/DDBJ whole genome shotgun (WGS) entry which is preliminary data.</text>
</comment>
<feature type="transmembrane region" description="Helical" evidence="2">
    <location>
        <begin position="53"/>
        <end position="73"/>
    </location>
</feature>
<dbReference type="SUPFAM" id="SSF47090">
    <property type="entry name" value="PGBD-like"/>
    <property type="match status" value="1"/>
</dbReference>
<keyword evidence="5" id="KW-1185">Reference proteome</keyword>
<proteinExistence type="predicted"/>